<organism evidence="6 7">
    <name type="scientific">Caproicibacterium argilliputei</name>
    <dbReference type="NCBI Taxonomy" id="3030016"/>
    <lineage>
        <taxon>Bacteria</taxon>
        <taxon>Bacillati</taxon>
        <taxon>Bacillota</taxon>
        <taxon>Clostridia</taxon>
        <taxon>Eubacteriales</taxon>
        <taxon>Oscillospiraceae</taxon>
        <taxon>Caproicibacterium</taxon>
    </lineage>
</organism>
<dbReference type="PANTHER" id="PTHR43261">
    <property type="entry name" value="TRANSLATION ELONGATION FACTOR G-RELATED"/>
    <property type="match status" value="1"/>
</dbReference>
<dbReference type="NCBIfam" id="TIGR00231">
    <property type="entry name" value="small_GTP"/>
    <property type="match status" value="1"/>
</dbReference>
<dbReference type="InterPro" id="IPR005517">
    <property type="entry name" value="Transl_elong_EFG/EF2_IV"/>
</dbReference>
<dbReference type="InterPro" id="IPR014721">
    <property type="entry name" value="Ribsml_uS5_D2-typ_fold_subgr"/>
</dbReference>
<dbReference type="Gene3D" id="2.40.30.10">
    <property type="entry name" value="Translation factors"/>
    <property type="match status" value="1"/>
</dbReference>
<dbReference type="SUPFAM" id="SSF50447">
    <property type="entry name" value="Translation proteins"/>
    <property type="match status" value="1"/>
</dbReference>
<keyword evidence="4" id="KW-0046">Antibiotic resistance</keyword>
<evidence type="ECO:0000256" key="4">
    <source>
        <dbReference type="ARBA" id="ARBA00023251"/>
    </source>
</evidence>
<sequence length="664" mass="72313">MAEQTAMTSVGILAHVDAGKTTLSEQILYQTGALRQAGRVDRQNAFLDDTDIERRRGITVFAEQASFSIGERRFTLLDTPGHADFSGEAERCLSVLDCAVLVLSSVEGIQAHTRTLWRLLRERRIPTMLFFNKIDRPGARPQEVRQAFAKQFGVPCVDFSDGLQPDGAMLDVQVQAVAELDDILLETYLEKGYQPALWLERVRALFARGAVVPTFAGAALSGEGVAGLLNGLALLSAPPQGTADAPFQAKAYKVRHDSGGRVVFLRVQNGELHPKDLLQVPGENPDAEKCNELRVYQGNRFVLAPKAGPGAFCAVTGVQGLSPGDTAGVGAAHGEAYRLQPMLSARVLFAESVSAGQVLTCFRELEDEEPLLHVRWNEPLRELEVQVMGKVQLEVLAQLAQERYGLTVRFGACRILYRETIAAPVVGCGHFEPLRHYAEVHLQLCPGKPGSGITFESCCPQDVLAGNWQNLIGTHVLEKEHRGVLTGAPLTDVRVVLLSGRAHLKHTEGGDFREATYRAVRQGLMQAQSVLLEPWYAFAAEVDFAQSGRVLSDVQRMHGTCEPLQESGGRALLRGAAPVSEMMEYPAQLTAFTKGQGSMTLAFGGYQPCHNTQQVVRQAAYEPERDVENTPDSVFCSHGAGYPVKWQDAPGKMHLPVETAAASV</sequence>
<dbReference type="PRINTS" id="PR00315">
    <property type="entry name" value="ELONGATNFCT"/>
</dbReference>
<protein>
    <submittedName>
        <fullName evidence="6">TetM/TetW/TetO/TetS family tetracycline resistance ribosomal protection protein</fullName>
    </submittedName>
</protein>
<dbReference type="SMART" id="SM00889">
    <property type="entry name" value="EFG_IV"/>
    <property type="match status" value="1"/>
</dbReference>
<dbReference type="PANTHER" id="PTHR43261:SF1">
    <property type="entry name" value="RIBOSOME-RELEASING FACTOR 2, MITOCHONDRIAL"/>
    <property type="match status" value="1"/>
</dbReference>
<accession>A0AA97DAT1</accession>
<feature type="domain" description="Tr-type G" evidence="5">
    <location>
        <begin position="5"/>
        <end position="240"/>
    </location>
</feature>
<keyword evidence="3" id="KW-0342">GTP-binding</keyword>
<dbReference type="Gene3D" id="3.30.230.10">
    <property type="match status" value="1"/>
</dbReference>
<dbReference type="InterPro" id="IPR020568">
    <property type="entry name" value="Ribosomal_Su5_D2-typ_SF"/>
</dbReference>
<dbReference type="InterPro" id="IPR000640">
    <property type="entry name" value="EFG_V-like"/>
</dbReference>
<dbReference type="KEGG" id="carl:PXC00_03465"/>
<reference evidence="6 7" key="1">
    <citation type="submission" date="2024-06" db="EMBL/GenBank/DDBJ databases">
        <title>Caproicibacterium argilliputei sp. nov, a novel caproic acid producing anaerobic bacterium isolated from pit mud.</title>
        <authorList>
            <person name="Xia S."/>
        </authorList>
    </citation>
    <scope>NUCLEOTIDE SEQUENCE [LARGE SCALE GENOMIC DNA]</scope>
    <source>
        <strain evidence="6 7">ZCY20-5</strain>
    </source>
</reference>
<proteinExistence type="predicted"/>
<dbReference type="GO" id="GO:0006412">
    <property type="term" value="P:translation"/>
    <property type="evidence" value="ECO:0007669"/>
    <property type="project" value="UniProtKB-KW"/>
</dbReference>
<evidence type="ECO:0000313" key="6">
    <source>
        <dbReference type="EMBL" id="WOC32949.1"/>
    </source>
</evidence>
<dbReference type="InterPro" id="IPR027417">
    <property type="entry name" value="P-loop_NTPase"/>
</dbReference>
<dbReference type="PRINTS" id="PR01037">
    <property type="entry name" value="TCRTETOQM"/>
</dbReference>
<dbReference type="Pfam" id="PF00009">
    <property type="entry name" value="GTP_EFTU"/>
    <property type="match status" value="1"/>
</dbReference>
<reference evidence="7" key="3">
    <citation type="submission" date="2024-06" db="EMBL/GenBank/DDBJ databases">
        <authorList>
            <person name="Zeng C."/>
        </authorList>
    </citation>
    <scope>NUCLEOTIDE SEQUENCE [LARGE SCALE GENOMIC DNA]</scope>
    <source>
        <strain evidence="7">ZCY20-5</strain>
    </source>
</reference>
<evidence type="ECO:0000256" key="3">
    <source>
        <dbReference type="ARBA" id="ARBA00023134"/>
    </source>
</evidence>
<dbReference type="SMART" id="SM00838">
    <property type="entry name" value="EFG_C"/>
    <property type="match status" value="1"/>
</dbReference>
<evidence type="ECO:0000256" key="2">
    <source>
        <dbReference type="ARBA" id="ARBA00022917"/>
    </source>
</evidence>
<dbReference type="InterPro" id="IPR009000">
    <property type="entry name" value="Transl_B-barrel_sf"/>
</dbReference>
<dbReference type="GO" id="GO:0046677">
    <property type="term" value="P:response to antibiotic"/>
    <property type="evidence" value="ECO:0007669"/>
    <property type="project" value="UniProtKB-KW"/>
</dbReference>
<dbReference type="Proteomes" id="UP001300604">
    <property type="component" value="Chromosome"/>
</dbReference>
<dbReference type="Pfam" id="PF03764">
    <property type="entry name" value="EFG_IV"/>
    <property type="match status" value="1"/>
</dbReference>
<evidence type="ECO:0000313" key="7">
    <source>
        <dbReference type="Proteomes" id="UP001300604"/>
    </source>
</evidence>
<dbReference type="Gene3D" id="3.30.70.870">
    <property type="entry name" value="Elongation Factor G (Translational Gtpase), domain 3"/>
    <property type="match status" value="1"/>
</dbReference>
<dbReference type="Gene3D" id="3.40.50.300">
    <property type="entry name" value="P-loop containing nucleotide triphosphate hydrolases"/>
    <property type="match status" value="1"/>
</dbReference>
<dbReference type="EMBL" id="CP135996">
    <property type="protein sequence ID" value="WOC32949.1"/>
    <property type="molecule type" value="Genomic_DNA"/>
</dbReference>
<evidence type="ECO:0000256" key="1">
    <source>
        <dbReference type="ARBA" id="ARBA00022741"/>
    </source>
</evidence>
<dbReference type="InterPro" id="IPR035650">
    <property type="entry name" value="Tet_C"/>
</dbReference>
<dbReference type="SUPFAM" id="SSF54211">
    <property type="entry name" value="Ribosomal protein S5 domain 2-like"/>
    <property type="match status" value="1"/>
</dbReference>
<name>A0AA97DAT1_9FIRM</name>
<dbReference type="RefSeq" id="WP_275846702.1">
    <property type="nucleotide sequence ID" value="NZ_CP135996.1"/>
</dbReference>
<reference evidence="7" key="2">
    <citation type="submission" date="2024-06" db="EMBL/GenBank/DDBJ databases">
        <title>Caproicibacterium argilliputei sp. nov, a novel caproic acid producing anaerobic bacterium isolated from pit mud.</title>
        <authorList>
            <person name="Zeng C."/>
        </authorList>
    </citation>
    <scope>NUCLEOTIDE SEQUENCE [LARGE SCALE GENOMIC DNA]</scope>
    <source>
        <strain evidence="7">ZCY20-5</strain>
    </source>
</reference>
<dbReference type="AlphaFoldDB" id="A0AA97DAT1"/>
<dbReference type="CDD" id="cd03711">
    <property type="entry name" value="Tet_C"/>
    <property type="match status" value="1"/>
</dbReference>
<dbReference type="SUPFAM" id="SSF54980">
    <property type="entry name" value="EF-G C-terminal domain-like"/>
    <property type="match status" value="2"/>
</dbReference>
<dbReference type="SUPFAM" id="SSF52540">
    <property type="entry name" value="P-loop containing nucleoside triphosphate hydrolases"/>
    <property type="match status" value="1"/>
</dbReference>
<evidence type="ECO:0000259" key="5">
    <source>
        <dbReference type="PROSITE" id="PS51722"/>
    </source>
</evidence>
<dbReference type="InterPro" id="IPR035647">
    <property type="entry name" value="EFG_III/V"/>
</dbReference>
<dbReference type="Pfam" id="PF00679">
    <property type="entry name" value="EFG_C"/>
    <property type="match status" value="1"/>
</dbReference>
<dbReference type="PROSITE" id="PS51722">
    <property type="entry name" value="G_TR_2"/>
    <property type="match status" value="1"/>
</dbReference>
<keyword evidence="7" id="KW-1185">Reference proteome</keyword>
<keyword evidence="1" id="KW-0547">Nucleotide-binding</keyword>
<dbReference type="GO" id="GO:0032790">
    <property type="term" value="P:ribosome disassembly"/>
    <property type="evidence" value="ECO:0007669"/>
    <property type="project" value="TreeGrafter"/>
</dbReference>
<keyword evidence="2" id="KW-0648">Protein biosynthesis</keyword>
<dbReference type="GO" id="GO:0003924">
    <property type="term" value="F:GTPase activity"/>
    <property type="evidence" value="ECO:0007669"/>
    <property type="project" value="InterPro"/>
</dbReference>
<dbReference type="Gene3D" id="3.30.70.240">
    <property type="match status" value="1"/>
</dbReference>
<dbReference type="InterPro" id="IPR000795">
    <property type="entry name" value="T_Tr_GTP-bd_dom"/>
</dbReference>
<dbReference type="GO" id="GO:0005525">
    <property type="term" value="F:GTP binding"/>
    <property type="evidence" value="ECO:0007669"/>
    <property type="project" value="UniProtKB-KW"/>
</dbReference>
<dbReference type="InterPro" id="IPR005225">
    <property type="entry name" value="Small_GTP-bd"/>
</dbReference>
<gene>
    <name evidence="6" type="ORF">PXC00_03465</name>
</gene>